<dbReference type="OrthoDB" id="10061751at2759"/>
<evidence type="ECO:0000256" key="1">
    <source>
        <dbReference type="ARBA" id="ARBA00008535"/>
    </source>
</evidence>
<dbReference type="InterPro" id="IPR045058">
    <property type="entry name" value="GIMA/IAN/Toc"/>
</dbReference>
<evidence type="ECO:0000313" key="5">
    <source>
        <dbReference type="EMBL" id="PVD35801.1"/>
    </source>
</evidence>
<organism evidence="5 6">
    <name type="scientific">Pomacea canaliculata</name>
    <name type="common">Golden apple snail</name>
    <dbReference type="NCBI Taxonomy" id="400727"/>
    <lineage>
        <taxon>Eukaryota</taxon>
        <taxon>Metazoa</taxon>
        <taxon>Spiralia</taxon>
        <taxon>Lophotrochozoa</taxon>
        <taxon>Mollusca</taxon>
        <taxon>Gastropoda</taxon>
        <taxon>Caenogastropoda</taxon>
        <taxon>Architaenioglossa</taxon>
        <taxon>Ampullarioidea</taxon>
        <taxon>Ampullariidae</taxon>
        <taxon>Pomacea</taxon>
    </lineage>
</organism>
<dbReference type="PANTHER" id="PTHR10903">
    <property type="entry name" value="GTPASE, IMAP FAMILY MEMBER-RELATED"/>
    <property type="match status" value="1"/>
</dbReference>
<dbReference type="STRING" id="400727.A0A2T7PQU3"/>
<evidence type="ECO:0000313" key="6">
    <source>
        <dbReference type="Proteomes" id="UP000245119"/>
    </source>
</evidence>
<dbReference type="PANTHER" id="PTHR10903:SF184">
    <property type="entry name" value="GTP-BINDING PROTEIN A"/>
    <property type="match status" value="1"/>
</dbReference>
<dbReference type="Pfam" id="PF04548">
    <property type="entry name" value="AIG1"/>
    <property type="match status" value="2"/>
</dbReference>
<evidence type="ECO:0000256" key="2">
    <source>
        <dbReference type="ARBA" id="ARBA00022741"/>
    </source>
</evidence>
<dbReference type="PROSITE" id="PS51720">
    <property type="entry name" value="G_AIG1"/>
    <property type="match status" value="2"/>
</dbReference>
<dbReference type="SUPFAM" id="SSF52540">
    <property type="entry name" value="P-loop containing nucleoside triphosphate hydrolases"/>
    <property type="match status" value="2"/>
</dbReference>
<sequence length="472" mass="52824">MELDLTKILPSVSNAQLANVSVWRAVWTAAVGVPVAFATGEHSKKEQYRILIIGKTGNGKSSIANALLGQQKFAVGSTMASTTHKVQSEQLERDDCLWMVVDTPDPVNSELDTKQFKEEIQKWKQMTAPFPSAILLALRCDVRYTAEEYDIYKKIKNAWADKSFLDNLTIVFTFGDRQDKDLAEELKTVCPKLQNVLKDSSNNYVLFKNVASKEEMEEQVKELISRIKKTLPRPSPPPSPVGVPVVFATGEHSRILIIGKTGNGKSSIANALLGQQKFAVGSTMASTTLQVQSEQTERDNCLWTVVDTPDPVNSELDTKQLKEEIQKWKQMTAPFPSAILLAVRCDVRYTAEEYDIYKKIKNAWADKSFLDNLIIVFTFGDRQDKDLAEELKTVCPELKNVLRDSNNNYVLFNNTASEEAMEEQVKKLISIIKEPLPSPPPSPPPSPFPFYVNAGLTVGERKELLMMADSKN</sequence>
<feature type="domain" description="AIG1-type G" evidence="4">
    <location>
        <begin position="250"/>
        <end position="460"/>
    </location>
</feature>
<dbReference type="InterPro" id="IPR006703">
    <property type="entry name" value="G_AIG1"/>
</dbReference>
<dbReference type="InterPro" id="IPR027417">
    <property type="entry name" value="P-loop_NTPase"/>
</dbReference>
<evidence type="ECO:0000256" key="3">
    <source>
        <dbReference type="ARBA" id="ARBA00023134"/>
    </source>
</evidence>
<keyword evidence="6" id="KW-1185">Reference proteome</keyword>
<protein>
    <recommendedName>
        <fullName evidence="4">AIG1-type G domain-containing protein</fullName>
    </recommendedName>
</protein>
<name>A0A2T7PQU3_POMCA</name>
<dbReference type="AlphaFoldDB" id="A0A2T7PQU3"/>
<keyword evidence="3" id="KW-0342">GTP-binding</keyword>
<feature type="domain" description="AIG1-type G" evidence="4">
    <location>
        <begin position="45"/>
        <end position="249"/>
    </location>
</feature>
<dbReference type="Gene3D" id="3.40.50.300">
    <property type="entry name" value="P-loop containing nucleotide triphosphate hydrolases"/>
    <property type="match status" value="2"/>
</dbReference>
<dbReference type="GO" id="GO:0005525">
    <property type="term" value="F:GTP binding"/>
    <property type="evidence" value="ECO:0007669"/>
    <property type="project" value="UniProtKB-KW"/>
</dbReference>
<comment type="caution">
    <text evidence="5">The sequence shown here is derived from an EMBL/GenBank/DDBJ whole genome shotgun (WGS) entry which is preliminary data.</text>
</comment>
<proteinExistence type="inferred from homology"/>
<evidence type="ECO:0000259" key="4">
    <source>
        <dbReference type="PROSITE" id="PS51720"/>
    </source>
</evidence>
<comment type="similarity">
    <text evidence="1">Belongs to the TRAFAC class TrmE-Era-EngA-EngB-Septin-like GTPase superfamily. AIG1/Toc34/Toc159-like paraseptin GTPase family. IAN subfamily.</text>
</comment>
<accession>A0A2T7PQU3</accession>
<dbReference type="Proteomes" id="UP000245119">
    <property type="component" value="Linkage Group LG2"/>
</dbReference>
<keyword evidence="2" id="KW-0547">Nucleotide-binding</keyword>
<reference evidence="5 6" key="1">
    <citation type="submission" date="2018-04" db="EMBL/GenBank/DDBJ databases">
        <title>The genome of golden apple snail Pomacea canaliculata provides insight into stress tolerance and invasive adaptation.</title>
        <authorList>
            <person name="Liu C."/>
            <person name="Liu B."/>
            <person name="Ren Y."/>
            <person name="Zhang Y."/>
            <person name="Wang H."/>
            <person name="Li S."/>
            <person name="Jiang F."/>
            <person name="Yin L."/>
            <person name="Zhang G."/>
            <person name="Qian W."/>
            <person name="Fan W."/>
        </authorList>
    </citation>
    <scope>NUCLEOTIDE SEQUENCE [LARGE SCALE GENOMIC DNA]</scope>
    <source>
        <strain evidence="5">SZHN2017</strain>
        <tissue evidence="5">Muscle</tissue>
    </source>
</reference>
<gene>
    <name evidence="5" type="ORF">C0Q70_02765</name>
</gene>
<dbReference type="EMBL" id="PZQS01000002">
    <property type="protein sequence ID" value="PVD35801.1"/>
    <property type="molecule type" value="Genomic_DNA"/>
</dbReference>